<gene>
    <name evidence="1" type="primary">dbo</name>
    <name evidence="1" type="ORF">SNAT2548_LOCUS1771</name>
</gene>
<reference evidence="1" key="1">
    <citation type="submission" date="2021-02" db="EMBL/GenBank/DDBJ databases">
        <authorList>
            <person name="Dougan E. K."/>
            <person name="Rhodes N."/>
            <person name="Thang M."/>
            <person name="Chan C."/>
        </authorList>
    </citation>
    <scope>NUCLEOTIDE SEQUENCE</scope>
</reference>
<protein>
    <submittedName>
        <fullName evidence="1">Dbo protein</fullName>
    </submittedName>
</protein>
<dbReference type="InterPro" id="IPR036612">
    <property type="entry name" value="KH_dom_type_1_sf"/>
</dbReference>
<keyword evidence="2" id="KW-1185">Reference proteome</keyword>
<organism evidence="1 2">
    <name type="scientific">Symbiodinium natans</name>
    <dbReference type="NCBI Taxonomy" id="878477"/>
    <lineage>
        <taxon>Eukaryota</taxon>
        <taxon>Sar</taxon>
        <taxon>Alveolata</taxon>
        <taxon>Dinophyceae</taxon>
        <taxon>Suessiales</taxon>
        <taxon>Symbiodiniaceae</taxon>
        <taxon>Symbiodinium</taxon>
    </lineage>
</organism>
<accession>A0A812HNM7</accession>
<dbReference type="GO" id="GO:0003723">
    <property type="term" value="F:RNA binding"/>
    <property type="evidence" value="ECO:0007669"/>
    <property type="project" value="InterPro"/>
</dbReference>
<dbReference type="SUPFAM" id="SSF54791">
    <property type="entry name" value="Eukaryotic type KH-domain (KH-domain type I)"/>
    <property type="match status" value="1"/>
</dbReference>
<dbReference type="OrthoDB" id="10657613at2759"/>
<proteinExistence type="predicted"/>
<name>A0A812HNM7_9DINO</name>
<sequence>MALPFSLEAKLEEFVNELVSESPLRPGAAKDKFHEMIRMEDMESTPSITTEVISHEGLTPTCSSSATSISDYERYELPMKVSITAPCPKEIPAPSWSTPVHVQAGHKSFPVRTDATRELSSRLPPPWVASVSFPCLSTTPGPEVGAAPFSPFPAPMPVPPFGAPPGLERPMPPRQPMEPMAAMAASQLPPRRPGARARGAGGAGGKFLCRFVFTGFDVTNHADFELVPRLIGRKGCNLRPISEACRGKIRVIGGDGSQRAGYFGMDSPVTLELQCHSRADLDEGFQQLSALLEELQCHFYRYCCKRGISPAPRLYHTLP</sequence>
<evidence type="ECO:0000313" key="2">
    <source>
        <dbReference type="Proteomes" id="UP000604046"/>
    </source>
</evidence>
<dbReference type="AlphaFoldDB" id="A0A812HNM7"/>
<comment type="caution">
    <text evidence="1">The sequence shown here is derived from an EMBL/GenBank/DDBJ whole genome shotgun (WGS) entry which is preliminary data.</text>
</comment>
<dbReference type="EMBL" id="CAJNDS010000102">
    <property type="protein sequence ID" value="CAE6956608.1"/>
    <property type="molecule type" value="Genomic_DNA"/>
</dbReference>
<evidence type="ECO:0000313" key="1">
    <source>
        <dbReference type="EMBL" id="CAE6956608.1"/>
    </source>
</evidence>
<dbReference type="Proteomes" id="UP000604046">
    <property type="component" value="Unassembled WGS sequence"/>
</dbReference>